<dbReference type="AlphaFoldDB" id="A0A2R8AQ49"/>
<sequence length="261" mass="27288">MMTLTPKRTVTSLAETMQQQGEPFAIATVIRTHGATAAKPGAKALLDRDGTLLEGWIGGGCVRAALARAAKQAVADGQPQVISLAPEETLRDRHVAPGDVVDGVRFARNGCPSKGSLEIFVEPVLPMPELCIFGSSPVSQALAALAAQFQWSVREVAPDAAAQIVPGVDRAVVVATQGKDDLAALQAAMDLPCRYIGFVASHRKWQALSDRLRGAGASDDDLARVKAPAGLAIGAVTPDEIALSILAELTQLRRTAQRAAS</sequence>
<dbReference type="InterPro" id="IPR052698">
    <property type="entry name" value="MoCofactor_Util/Proc"/>
</dbReference>
<dbReference type="Pfam" id="PF02625">
    <property type="entry name" value="XdhC_CoxI"/>
    <property type="match status" value="1"/>
</dbReference>
<dbReference type="PANTHER" id="PTHR30388">
    <property type="entry name" value="ALDEHYDE OXIDOREDUCTASE MOLYBDENUM COFACTOR ASSEMBLY PROTEIN"/>
    <property type="match status" value="1"/>
</dbReference>
<protein>
    <recommendedName>
        <fullName evidence="5">Xanthine dehydrogenase subunit A</fullName>
    </recommendedName>
</protein>
<evidence type="ECO:0000313" key="4">
    <source>
        <dbReference type="Proteomes" id="UP000244904"/>
    </source>
</evidence>
<reference evidence="4" key="1">
    <citation type="submission" date="2018-03" db="EMBL/GenBank/DDBJ databases">
        <authorList>
            <person name="Rodrigo-Torres L."/>
            <person name="Arahal R. D."/>
            <person name="Lucena T."/>
        </authorList>
    </citation>
    <scope>NUCLEOTIDE SEQUENCE [LARGE SCALE GENOMIC DNA]</scope>
    <source>
        <strain evidence="4">CECT 8871</strain>
    </source>
</reference>
<name>A0A2R8AQ49_9RHOB</name>
<feature type="domain" description="XdhC- CoxI" evidence="1">
    <location>
        <begin position="18"/>
        <end position="83"/>
    </location>
</feature>
<accession>A0A2R8AQ49</accession>
<dbReference type="EMBL" id="OMOJ01000001">
    <property type="protein sequence ID" value="SPF78181.1"/>
    <property type="molecule type" value="Genomic_DNA"/>
</dbReference>
<dbReference type="InterPro" id="IPR027051">
    <property type="entry name" value="XdhC_Rossmann_dom"/>
</dbReference>
<dbReference type="InterPro" id="IPR003777">
    <property type="entry name" value="XdhC_CoxI"/>
</dbReference>
<dbReference type="Gene3D" id="3.40.50.720">
    <property type="entry name" value="NAD(P)-binding Rossmann-like Domain"/>
    <property type="match status" value="1"/>
</dbReference>
<dbReference type="PANTHER" id="PTHR30388:SF6">
    <property type="entry name" value="XANTHINE DEHYDROGENASE SUBUNIT A-RELATED"/>
    <property type="match status" value="1"/>
</dbReference>
<evidence type="ECO:0000259" key="1">
    <source>
        <dbReference type="Pfam" id="PF02625"/>
    </source>
</evidence>
<keyword evidence="4" id="KW-1185">Reference proteome</keyword>
<proteinExistence type="predicted"/>
<evidence type="ECO:0000259" key="2">
    <source>
        <dbReference type="Pfam" id="PF13478"/>
    </source>
</evidence>
<feature type="domain" description="XdhC Rossmann" evidence="2">
    <location>
        <begin position="130"/>
        <end position="249"/>
    </location>
</feature>
<evidence type="ECO:0008006" key="5">
    <source>
        <dbReference type="Google" id="ProtNLM"/>
    </source>
</evidence>
<dbReference type="RefSeq" id="WP_306418435.1">
    <property type="nucleotide sequence ID" value="NZ_OMOJ01000001.1"/>
</dbReference>
<evidence type="ECO:0000313" key="3">
    <source>
        <dbReference type="EMBL" id="SPF78181.1"/>
    </source>
</evidence>
<gene>
    <name evidence="3" type="ORF">PRI8871_00774</name>
</gene>
<organism evidence="3 4">
    <name type="scientific">Pseudoprimorskyibacter insulae</name>
    <dbReference type="NCBI Taxonomy" id="1695997"/>
    <lineage>
        <taxon>Bacteria</taxon>
        <taxon>Pseudomonadati</taxon>
        <taxon>Pseudomonadota</taxon>
        <taxon>Alphaproteobacteria</taxon>
        <taxon>Rhodobacterales</taxon>
        <taxon>Paracoccaceae</taxon>
        <taxon>Pseudoprimorskyibacter</taxon>
    </lineage>
</organism>
<dbReference type="Proteomes" id="UP000244904">
    <property type="component" value="Unassembled WGS sequence"/>
</dbReference>
<dbReference type="Pfam" id="PF13478">
    <property type="entry name" value="XdhC_C"/>
    <property type="match status" value="1"/>
</dbReference>